<evidence type="ECO:0000256" key="3">
    <source>
        <dbReference type="ARBA" id="ARBA00022529"/>
    </source>
</evidence>
<dbReference type="AlphaFoldDB" id="W4VHZ4"/>
<proteinExistence type="predicted"/>
<feature type="transmembrane region" description="Helical" evidence="6">
    <location>
        <begin position="71"/>
        <end position="94"/>
    </location>
</feature>
<dbReference type="InterPro" id="IPR009086">
    <property type="entry name" value="Bacteriocin_AS48"/>
</dbReference>
<dbReference type="STRING" id="1298598.JCM21714_1416"/>
<feature type="transmembrane region" description="Helical" evidence="6">
    <location>
        <begin position="40"/>
        <end position="59"/>
    </location>
</feature>
<keyword evidence="6" id="KW-0812">Transmembrane</keyword>
<keyword evidence="5" id="KW-0078">Bacteriocin</keyword>
<dbReference type="GO" id="GO:0031640">
    <property type="term" value="P:killing of cells of another organism"/>
    <property type="evidence" value="ECO:0007669"/>
    <property type="project" value="UniProtKB-KW"/>
</dbReference>
<dbReference type="GO" id="GO:0005576">
    <property type="term" value="C:extracellular region"/>
    <property type="evidence" value="ECO:0007669"/>
    <property type="project" value="UniProtKB-SubCell"/>
</dbReference>
<evidence type="ECO:0000256" key="2">
    <source>
        <dbReference type="ARBA" id="ARBA00022525"/>
    </source>
</evidence>
<evidence type="ECO:0000256" key="5">
    <source>
        <dbReference type="ARBA" id="ARBA00023048"/>
    </source>
</evidence>
<dbReference type="EMBL" id="BAVS01000004">
    <property type="protein sequence ID" value="GAE92418.1"/>
    <property type="molecule type" value="Genomic_DNA"/>
</dbReference>
<sequence length="112" mass="11490">MVNNLSNKYVFMIAIIGLAFATLSSIAFISTLQISIGDTALLAGNSHLASTLGISAYAAKKAVDIIDAASAVVSIISLIGIVTGGAGAISYAIVATAKYMIRNYGKKYAAAW</sequence>
<name>W4VHZ4_9BACI</name>
<evidence type="ECO:0008006" key="9">
    <source>
        <dbReference type="Google" id="ProtNLM"/>
    </source>
</evidence>
<feature type="transmembrane region" description="Helical" evidence="6">
    <location>
        <begin position="9"/>
        <end position="34"/>
    </location>
</feature>
<evidence type="ECO:0000256" key="4">
    <source>
        <dbReference type="ARBA" id="ARBA00023022"/>
    </source>
</evidence>
<protein>
    <recommendedName>
        <fullName evidence="9">Circular bacteriocin, circularin A/uberolysin family</fullName>
    </recommendedName>
</protein>
<dbReference type="RefSeq" id="WP_035722385.1">
    <property type="nucleotide sequence ID" value="NZ_BAVS01000004.1"/>
</dbReference>
<evidence type="ECO:0000313" key="7">
    <source>
        <dbReference type="EMBL" id="GAE92418.1"/>
    </source>
</evidence>
<keyword evidence="8" id="KW-1185">Reference proteome</keyword>
<dbReference type="GO" id="GO:0042742">
    <property type="term" value="P:defense response to bacterium"/>
    <property type="evidence" value="ECO:0007669"/>
    <property type="project" value="UniProtKB-KW"/>
</dbReference>
<organism evidence="7 8">
    <name type="scientific">Gracilibacillus boraciitolerans JCM 21714</name>
    <dbReference type="NCBI Taxonomy" id="1298598"/>
    <lineage>
        <taxon>Bacteria</taxon>
        <taxon>Bacillati</taxon>
        <taxon>Bacillota</taxon>
        <taxon>Bacilli</taxon>
        <taxon>Bacillales</taxon>
        <taxon>Bacillaceae</taxon>
        <taxon>Gracilibacillus</taxon>
    </lineage>
</organism>
<gene>
    <name evidence="7" type="ORF">JCM21714_1416</name>
</gene>
<keyword evidence="3" id="KW-0929">Antimicrobial</keyword>
<dbReference type="Proteomes" id="UP000019102">
    <property type="component" value="Unassembled WGS sequence"/>
</dbReference>
<dbReference type="NCBIfam" id="TIGR03651">
    <property type="entry name" value="circ_ocin_uber"/>
    <property type="match status" value="1"/>
</dbReference>
<accession>W4VHZ4</accession>
<comment type="subcellular location">
    <subcellularLocation>
        <location evidence="1">Secreted</location>
    </subcellularLocation>
</comment>
<keyword evidence="6" id="KW-1133">Transmembrane helix</keyword>
<keyword evidence="4" id="KW-0044">Antibiotic</keyword>
<evidence type="ECO:0000256" key="1">
    <source>
        <dbReference type="ARBA" id="ARBA00004613"/>
    </source>
</evidence>
<dbReference type="Gene3D" id="1.20.225.10">
    <property type="entry name" value="Bacteriocin AS-48"/>
    <property type="match status" value="1"/>
</dbReference>
<reference evidence="7 8" key="1">
    <citation type="journal article" date="2014" name="Genome Announc.">
        <title>Draft Genome Sequence of the Boron-Tolerant and Moderately Halotolerant Bacterium Gracilibacillus boraciitolerans JCM 21714T.</title>
        <authorList>
            <person name="Ahmed I."/>
            <person name="Oshima K."/>
            <person name="Suda W."/>
            <person name="Kitamura K."/>
            <person name="Iida T."/>
            <person name="Ohmori Y."/>
            <person name="Fujiwara T."/>
            <person name="Hattori M."/>
            <person name="Ohkuma M."/>
        </authorList>
    </citation>
    <scope>NUCLEOTIDE SEQUENCE [LARGE SCALE GENOMIC DNA]</scope>
    <source>
        <strain evidence="7 8">JCM 21714</strain>
    </source>
</reference>
<dbReference type="InterPro" id="IPR020038">
    <property type="entry name" value="Circ_bacteriocin"/>
</dbReference>
<evidence type="ECO:0000313" key="8">
    <source>
        <dbReference type="Proteomes" id="UP000019102"/>
    </source>
</evidence>
<keyword evidence="2" id="KW-0964">Secreted</keyword>
<dbReference type="Pfam" id="PF09221">
    <property type="entry name" value="Bacteriocin_IId"/>
    <property type="match status" value="1"/>
</dbReference>
<evidence type="ECO:0000256" key="6">
    <source>
        <dbReference type="SAM" id="Phobius"/>
    </source>
</evidence>
<dbReference type="eggNOG" id="ENOG502ZNW3">
    <property type="taxonomic scope" value="Bacteria"/>
</dbReference>
<comment type="caution">
    <text evidence="7">The sequence shown here is derived from an EMBL/GenBank/DDBJ whole genome shotgun (WGS) entry which is preliminary data.</text>
</comment>
<keyword evidence="6" id="KW-0472">Membrane</keyword>